<evidence type="ECO:0000256" key="1">
    <source>
        <dbReference type="SAM" id="SignalP"/>
    </source>
</evidence>
<accession>A0A6P4J5G0</accession>
<dbReference type="OrthoDB" id="7765004at2759"/>
<dbReference type="Proteomes" id="UP001652661">
    <property type="component" value="Chromosome 3L"/>
</dbReference>
<sequence length="160" mass="16121">MFKLFVLAALLAVAAAKPGHLAAAPLVYSAPAATTIVQEPVLAKVGAVVKSVPTAVSHQSLTQVHSTPVVEDVVAPVVKTTAVHSAPVVAAAPIVKTVAPVAYSAPLAYSAPSVAAYSAYPSYTAPLTYSAPLAYSSPVAYAAPAPLLHHAPLTYAASAW</sequence>
<name>A0A6P4J5G0_DROKI</name>
<feature type="chain" id="PRO_5027753428" evidence="1">
    <location>
        <begin position="17"/>
        <end position="160"/>
    </location>
</feature>
<dbReference type="RefSeq" id="XP_017036130.1">
    <property type="nucleotide sequence ID" value="XM_017180641.3"/>
</dbReference>
<proteinExistence type="predicted"/>
<evidence type="ECO:0000313" key="3">
    <source>
        <dbReference type="RefSeq" id="XP_017036130.1"/>
    </source>
</evidence>
<dbReference type="InterPro" id="IPR007614">
    <property type="entry name" value="Retinin_C"/>
</dbReference>
<keyword evidence="1" id="KW-0732">Signal</keyword>
<dbReference type="PANTHER" id="PTHR34931">
    <property type="entry name" value="FI02976P-RELATED"/>
    <property type="match status" value="1"/>
</dbReference>
<feature type="signal peptide" evidence="1">
    <location>
        <begin position="1"/>
        <end position="16"/>
    </location>
</feature>
<gene>
    <name evidence="3" type="primary">LOC108084433</name>
</gene>
<keyword evidence="2" id="KW-1185">Reference proteome</keyword>
<protein>
    <submittedName>
        <fullName evidence="3">Cuticle protein 38</fullName>
    </submittedName>
</protein>
<dbReference type="GeneID" id="108084433"/>
<dbReference type="AlphaFoldDB" id="A0A6P4J5G0"/>
<dbReference type="PANTHER" id="PTHR34931:SF3">
    <property type="entry name" value="FI02976P-RELATED"/>
    <property type="match status" value="1"/>
</dbReference>
<evidence type="ECO:0000313" key="2">
    <source>
        <dbReference type="Proteomes" id="UP001652661"/>
    </source>
</evidence>
<reference evidence="3" key="1">
    <citation type="submission" date="2025-08" db="UniProtKB">
        <authorList>
            <consortium name="RefSeq"/>
        </authorList>
    </citation>
    <scope>IDENTIFICATION</scope>
    <source>
        <strain evidence="3">14028-0561.14</strain>
        <tissue evidence="3">Whole fly</tissue>
    </source>
</reference>
<dbReference type="Pfam" id="PF04527">
    <property type="entry name" value="Retinin_C"/>
    <property type="match status" value="1"/>
</dbReference>
<organism evidence="2 3">
    <name type="scientific">Drosophila kikkawai</name>
    <name type="common">Fruit fly</name>
    <dbReference type="NCBI Taxonomy" id="30033"/>
    <lineage>
        <taxon>Eukaryota</taxon>
        <taxon>Metazoa</taxon>
        <taxon>Ecdysozoa</taxon>
        <taxon>Arthropoda</taxon>
        <taxon>Hexapoda</taxon>
        <taxon>Insecta</taxon>
        <taxon>Pterygota</taxon>
        <taxon>Neoptera</taxon>
        <taxon>Endopterygota</taxon>
        <taxon>Diptera</taxon>
        <taxon>Brachycera</taxon>
        <taxon>Muscomorpha</taxon>
        <taxon>Ephydroidea</taxon>
        <taxon>Drosophilidae</taxon>
        <taxon>Drosophila</taxon>
        <taxon>Sophophora</taxon>
    </lineage>
</organism>